<dbReference type="NCBIfam" id="TIGR01563">
    <property type="entry name" value="gp16_SPP1"/>
    <property type="match status" value="1"/>
</dbReference>
<evidence type="ECO:0000313" key="2">
    <source>
        <dbReference type="Proteomes" id="UP000094652"/>
    </source>
</evidence>
<dbReference type="EMBL" id="CP017253">
    <property type="protein sequence ID" value="AOR22729.1"/>
    <property type="molecule type" value="Genomic_DNA"/>
</dbReference>
<evidence type="ECO:0000313" key="1">
    <source>
        <dbReference type="EMBL" id="AOR22729.1"/>
    </source>
</evidence>
<dbReference type="STRING" id="394958.BGI42_02940"/>
<sequence>MDIGDLKHRVIFQRFTTVANDNGFEEEAWVDFKTVWAAITNLHGREYFEAAAVKAEKTVKFTIRFIKDIDESMRILFKGKQYNITSIDNIKYANKFIEIKAMEVDSSG</sequence>
<organism evidence="1 2">
    <name type="scientific">Clostridium taeniosporum</name>
    <dbReference type="NCBI Taxonomy" id="394958"/>
    <lineage>
        <taxon>Bacteria</taxon>
        <taxon>Bacillati</taxon>
        <taxon>Bacillota</taxon>
        <taxon>Clostridia</taxon>
        <taxon>Eubacteriales</taxon>
        <taxon>Clostridiaceae</taxon>
        <taxon>Clostridium</taxon>
    </lineage>
</organism>
<dbReference type="OrthoDB" id="9808209at2"/>
<reference evidence="2" key="1">
    <citation type="submission" date="2016-09" db="EMBL/GenBank/DDBJ databases">
        <title>Genomics of Clostridium taeniosporum, an organism which forms endospores with ribbon-like appendages.</title>
        <authorList>
            <person name="Walker J.R."/>
        </authorList>
    </citation>
    <scope>NUCLEOTIDE SEQUENCE [LARGE SCALE GENOMIC DNA]</scope>
    <source>
        <strain evidence="2">1/k</strain>
    </source>
</reference>
<proteinExistence type="predicted"/>
<dbReference type="InterPro" id="IPR038666">
    <property type="entry name" value="SSP1_head-tail_sf"/>
</dbReference>
<dbReference type="Pfam" id="PF05521">
    <property type="entry name" value="Phage_HCP"/>
    <property type="match status" value="1"/>
</dbReference>
<gene>
    <name evidence="1" type="ORF">BGI42_02940</name>
</gene>
<dbReference type="InterPro" id="IPR008767">
    <property type="entry name" value="Phage_SPP1_head-tail_adaptor"/>
</dbReference>
<name>A0A1D7XI07_9CLOT</name>
<dbReference type="RefSeq" id="WP_069678889.1">
    <property type="nucleotide sequence ID" value="NZ_CP017253.2"/>
</dbReference>
<dbReference type="Gene3D" id="2.40.10.270">
    <property type="entry name" value="Bacteriophage SPP1 head-tail adaptor protein"/>
    <property type="match status" value="1"/>
</dbReference>
<protein>
    <submittedName>
        <fullName evidence="1">Head-tail adaptor protein</fullName>
    </submittedName>
</protein>
<dbReference type="Proteomes" id="UP000094652">
    <property type="component" value="Chromosome"/>
</dbReference>
<dbReference type="KEGG" id="ctae:BGI42_02940"/>
<accession>A0A1D7XI07</accession>
<keyword evidence="2" id="KW-1185">Reference proteome</keyword>
<dbReference type="AlphaFoldDB" id="A0A1D7XI07"/>